<protein>
    <recommendedName>
        <fullName evidence="2">Plastocyanin-like domain-containing protein</fullName>
    </recommendedName>
</protein>
<dbReference type="Proteomes" id="UP001374579">
    <property type="component" value="Unassembled WGS sequence"/>
</dbReference>
<accession>A0AAN9GKS7</accession>
<dbReference type="Gene3D" id="2.60.40.420">
    <property type="entry name" value="Cupredoxins - blue copper proteins"/>
    <property type="match status" value="2"/>
</dbReference>
<dbReference type="GO" id="GO:0005507">
    <property type="term" value="F:copper ion binding"/>
    <property type="evidence" value="ECO:0007669"/>
    <property type="project" value="InterPro"/>
</dbReference>
<dbReference type="AlphaFoldDB" id="A0AAN9GKS7"/>
<proteinExistence type="inferred from homology"/>
<dbReference type="InterPro" id="IPR011707">
    <property type="entry name" value="Cu-oxidase-like_N"/>
</dbReference>
<dbReference type="InterPro" id="IPR008972">
    <property type="entry name" value="Cupredoxin"/>
</dbReference>
<name>A0AAN9GKS7_9CAEN</name>
<comment type="caution">
    <text evidence="3">The sequence shown here is derived from an EMBL/GenBank/DDBJ whole genome shotgun (WGS) entry which is preliminary data.</text>
</comment>
<evidence type="ECO:0000313" key="4">
    <source>
        <dbReference type="Proteomes" id="UP001374579"/>
    </source>
</evidence>
<organism evidence="3 4">
    <name type="scientific">Littorina saxatilis</name>
    <dbReference type="NCBI Taxonomy" id="31220"/>
    <lineage>
        <taxon>Eukaryota</taxon>
        <taxon>Metazoa</taxon>
        <taxon>Spiralia</taxon>
        <taxon>Lophotrochozoa</taxon>
        <taxon>Mollusca</taxon>
        <taxon>Gastropoda</taxon>
        <taxon>Caenogastropoda</taxon>
        <taxon>Littorinimorpha</taxon>
        <taxon>Littorinoidea</taxon>
        <taxon>Littorinidae</taxon>
        <taxon>Littorina</taxon>
    </lineage>
</organism>
<dbReference type="EMBL" id="JBAMIC010000003">
    <property type="protein sequence ID" value="KAK7110330.1"/>
    <property type="molecule type" value="Genomic_DNA"/>
</dbReference>
<dbReference type="Pfam" id="PF07732">
    <property type="entry name" value="Cu-oxidase_3"/>
    <property type="match status" value="1"/>
</dbReference>
<keyword evidence="4" id="KW-1185">Reference proteome</keyword>
<feature type="domain" description="Plastocyanin-like" evidence="2">
    <location>
        <begin position="108"/>
        <end position="206"/>
    </location>
</feature>
<evidence type="ECO:0000259" key="2">
    <source>
        <dbReference type="Pfam" id="PF07732"/>
    </source>
</evidence>
<sequence>MCFLPEGMSAFLDVHDCGVQLAAAKKAKTRKFYLMIDKVLWDYTPTGMDLYDGSNLMGEGSSKIKSKYFTAGKKRIGGTYKKFMYYGYKDSDFKERLYRWESDKHLGFLGPVIRVEDNDVLQVTLFNNGSKPFSFYPYGLLPNDPKKVDKGGLHNKAVYPGSEHTYTFQVPPGGGSGKAPCSTSMYHSAVDPVRDIHTGLVGALLLCKKGSLDHDGNQKEGEERVLYPAVVGGNHSNLNVLLQKEGEERVLYPAVVGGNHSNLNVLLQKEGEERVLYPAVVGGNHSNLNVLLQKEGEERVLYPAVVDENLSWLIDDNIKQFTIPEEVDRHDHEFWESNKMSAINGLMYANMYGLEFCKWTKVFWQVFALGDEKDVEGLHFHGLNFEVEGRISDTVPLLPGKTHALATKVSESGQFTVLAYNHVHCPSV</sequence>
<evidence type="ECO:0000256" key="1">
    <source>
        <dbReference type="ARBA" id="ARBA00010609"/>
    </source>
</evidence>
<evidence type="ECO:0000313" key="3">
    <source>
        <dbReference type="EMBL" id="KAK7110330.1"/>
    </source>
</evidence>
<reference evidence="3 4" key="1">
    <citation type="submission" date="2024-02" db="EMBL/GenBank/DDBJ databases">
        <title>Chromosome-scale genome assembly of the rough periwinkle Littorina saxatilis.</title>
        <authorList>
            <person name="De Jode A."/>
            <person name="Faria R."/>
            <person name="Formenti G."/>
            <person name="Sims Y."/>
            <person name="Smith T.P."/>
            <person name="Tracey A."/>
            <person name="Wood J.M.D."/>
            <person name="Zagrodzka Z.B."/>
            <person name="Johannesson K."/>
            <person name="Butlin R.K."/>
            <person name="Leder E.H."/>
        </authorList>
    </citation>
    <scope>NUCLEOTIDE SEQUENCE [LARGE SCALE GENOMIC DNA]</scope>
    <source>
        <strain evidence="3">Snail1</strain>
        <tissue evidence="3">Muscle</tissue>
    </source>
</reference>
<comment type="similarity">
    <text evidence="1">Belongs to the multicopper oxidase family.</text>
</comment>
<dbReference type="SUPFAM" id="SSF49503">
    <property type="entry name" value="Cupredoxins"/>
    <property type="match status" value="2"/>
</dbReference>
<gene>
    <name evidence="3" type="ORF">V1264_014223</name>
</gene>